<dbReference type="PANTHER" id="PTHR11365:SF2">
    <property type="entry name" value="5-OXOPROLINASE"/>
    <property type="match status" value="1"/>
</dbReference>
<dbReference type="InterPro" id="IPR045079">
    <property type="entry name" value="Oxoprolinase-like"/>
</dbReference>
<dbReference type="Gene3D" id="3.30.420.40">
    <property type="match status" value="1"/>
</dbReference>
<reference evidence="3 4" key="1">
    <citation type="submission" date="2022-01" db="EMBL/GenBank/DDBJ databases">
        <title>Desulfofustis limnae sp. nov., a novel mesophilic sulfate-reducing bacterium isolated from marsh soil.</title>
        <authorList>
            <person name="Watanabe M."/>
            <person name="Takahashi A."/>
            <person name="Kojima H."/>
            <person name="Fukui M."/>
        </authorList>
    </citation>
    <scope>NUCLEOTIDE SEQUENCE [LARGE SCALE GENOMIC DNA]</scope>
    <source>
        <strain evidence="3 4">PPLL</strain>
    </source>
</reference>
<dbReference type="InterPro" id="IPR008040">
    <property type="entry name" value="Hydant_A_N"/>
</dbReference>
<accession>A0ABM7WDL7</accession>
<evidence type="ECO:0000313" key="4">
    <source>
        <dbReference type="Proteomes" id="UP000830055"/>
    </source>
</evidence>
<dbReference type="RefSeq" id="WP_284152386.1">
    <property type="nucleotide sequence ID" value="NZ_AP025516.1"/>
</dbReference>
<feature type="domain" description="Hydantoinase A/oxoprolinase" evidence="1">
    <location>
        <begin position="207"/>
        <end position="348"/>
    </location>
</feature>
<gene>
    <name evidence="3" type="ORF">DPPLL_34250</name>
</gene>
<feature type="domain" description="Hydantoinase/oxoprolinase N-terminal" evidence="2">
    <location>
        <begin position="31"/>
        <end position="184"/>
    </location>
</feature>
<sequence>MVKAFGLGYSRGAGCEKQHLFPPLLMKRYLIGIDTGGTCTDAVCMEADSGSILATAKVPTTHHRLADGINRALSRLLHQATIKTEQVGGIGLSTTLATNSVVEQKGAKVAVFIIGYVKHFSLPVTALVYLKGGHKMDGSEEEPLELESLVTSLEQLRPEVDAYAVCSALSTINPTHELVAEKAISLIDPKPVFCSHRASGQTGLKERAATAALHATLMPLMSTFIDSVGQVLRDQDLSAPLAIITGNGSPVRPDDAIQRSGATVASGPACTALFGAHHRPDTFLVVDVGGTTTDVVLVEDGIATQAREGCTIGSWQTHLPSIDLHTGGIGGDSLVTLHRGGTVRVGPQRVIPLCLAGSLPSEPEVWTAFVTDNRLVRLRSTVPAAADPDDTLTAVLRERGACTPQQLATAAGMSALVVDQQLERLAQVHGVEWYGFTPTDALHLLGRADFGTAELAATAADRLGAASGRSREAWCRHVVSCTEQTIQSLIVDYLARRYWGDAITPLLANHPAHPFLSLSFGLNIPILGLGAASRFFLPAVARSLGTTVEFPRFFEVGNAVGAALSLLDRPEQPGGSPYATS</sequence>
<name>A0ABM7WDL7_9BACT</name>
<proteinExistence type="predicted"/>
<evidence type="ECO:0000313" key="3">
    <source>
        <dbReference type="EMBL" id="BDD89060.1"/>
    </source>
</evidence>
<evidence type="ECO:0000259" key="1">
    <source>
        <dbReference type="Pfam" id="PF01968"/>
    </source>
</evidence>
<dbReference type="Pfam" id="PF05378">
    <property type="entry name" value="Hydant_A_N"/>
    <property type="match status" value="1"/>
</dbReference>
<keyword evidence="4" id="KW-1185">Reference proteome</keyword>
<dbReference type="SUPFAM" id="SSF53067">
    <property type="entry name" value="Actin-like ATPase domain"/>
    <property type="match status" value="1"/>
</dbReference>
<dbReference type="Proteomes" id="UP000830055">
    <property type="component" value="Chromosome"/>
</dbReference>
<dbReference type="InterPro" id="IPR043129">
    <property type="entry name" value="ATPase_NBD"/>
</dbReference>
<evidence type="ECO:0000259" key="2">
    <source>
        <dbReference type="Pfam" id="PF05378"/>
    </source>
</evidence>
<dbReference type="InterPro" id="IPR002821">
    <property type="entry name" value="Hydantoinase_A"/>
</dbReference>
<organism evidence="3 4">
    <name type="scientific">Desulfofustis limnaeus</name>
    <dbReference type="NCBI Taxonomy" id="2740163"/>
    <lineage>
        <taxon>Bacteria</taxon>
        <taxon>Pseudomonadati</taxon>
        <taxon>Thermodesulfobacteriota</taxon>
        <taxon>Desulfobulbia</taxon>
        <taxon>Desulfobulbales</taxon>
        <taxon>Desulfocapsaceae</taxon>
        <taxon>Desulfofustis</taxon>
    </lineage>
</organism>
<dbReference type="PANTHER" id="PTHR11365">
    <property type="entry name" value="5-OXOPROLINASE RELATED"/>
    <property type="match status" value="1"/>
</dbReference>
<dbReference type="EMBL" id="AP025516">
    <property type="protein sequence ID" value="BDD89060.1"/>
    <property type="molecule type" value="Genomic_DNA"/>
</dbReference>
<protein>
    <submittedName>
        <fullName evidence="3">Hydantoinase</fullName>
    </submittedName>
</protein>
<dbReference type="Pfam" id="PF01968">
    <property type="entry name" value="Hydantoinase_A"/>
    <property type="match status" value="1"/>
</dbReference>